<organism evidence="1 2">
    <name type="scientific">Panicum miliaceum</name>
    <name type="common">Proso millet</name>
    <name type="synonym">Broomcorn millet</name>
    <dbReference type="NCBI Taxonomy" id="4540"/>
    <lineage>
        <taxon>Eukaryota</taxon>
        <taxon>Viridiplantae</taxon>
        <taxon>Streptophyta</taxon>
        <taxon>Embryophyta</taxon>
        <taxon>Tracheophyta</taxon>
        <taxon>Spermatophyta</taxon>
        <taxon>Magnoliopsida</taxon>
        <taxon>Liliopsida</taxon>
        <taxon>Poales</taxon>
        <taxon>Poaceae</taxon>
        <taxon>PACMAD clade</taxon>
        <taxon>Panicoideae</taxon>
        <taxon>Panicodae</taxon>
        <taxon>Paniceae</taxon>
        <taxon>Panicinae</taxon>
        <taxon>Panicum</taxon>
        <taxon>Panicum sect. Panicum</taxon>
    </lineage>
</organism>
<proteinExistence type="predicted"/>
<dbReference type="AlphaFoldDB" id="A0A3L6Q7B7"/>
<comment type="caution">
    <text evidence="1">The sequence shown here is derived from an EMBL/GenBank/DDBJ whole genome shotgun (WGS) entry which is preliminary data.</text>
</comment>
<evidence type="ECO:0000313" key="2">
    <source>
        <dbReference type="Proteomes" id="UP000275267"/>
    </source>
</evidence>
<protein>
    <submittedName>
        <fullName evidence="1">Uncharacterized protein</fullName>
    </submittedName>
</protein>
<accession>A0A3L6Q7B7</accession>
<dbReference type="EMBL" id="PQIB02000013">
    <property type="protein sequence ID" value="RLM73748.1"/>
    <property type="molecule type" value="Genomic_DNA"/>
</dbReference>
<keyword evidence="2" id="KW-1185">Reference proteome</keyword>
<gene>
    <name evidence="1" type="ORF">C2845_PM15G02170</name>
</gene>
<reference evidence="2" key="1">
    <citation type="journal article" date="2019" name="Nat. Commun.">
        <title>The genome of broomcorn millet.</title>
        <authorList>
            <person name="Zou C."/>
            <person name="Miki D."/>
            <person name="Li D."/>
            <person name="Tang Q."/>
            <person name="Xiao L."/>
            <person name="Rajput S."/>
            <person name="Deng P."/>
            <person name="Jia W."/>
            <person name="Huang R."/>
            <person name="Zhang M."/>
            <person name="Sun Y."/>
            <person name="Hu J."/>
            <person name="Fu X."/>
            <person name="Schnable P.S."/>
            <person name="Li F."/>
            <person name="Zhang H."/>
            <person name="Feng B."/>
            <person name="Zhu X."/>
            <person name="Liu R."/>
            <person name="Schnable J.C."/>
            <person name="Zhu J.-K."/>
            <person name="Zhang H."/>
        </authorList>
    </citation>
    <scope>NUCLEOTIDE SEQUENCE [LARGE SCALE GENOMIC DNA]</scope>
</reference>
<dbReference type="Proteomes" id="UP000275267">
    <property type="component" value="Unassembled WGS sequence"/>
</dbReference>
<sequence length="95" mass="10037">MDPHGGGLWARPMALAPLAPPCGGPPLPSGGGLGPGRWPWRRCLLRVEALSSHAMVAGVGVDGLGAAAHSVTALFRPRWGRKGTRHSRSSWTRWP</sequence>
<name>A0A3L6Q7B7_PANMI</name>
<evidence type="ECO:0000313" key="1">
    <source>
        <dbReference type="EMBL" id="RLM73748.1"/>
    </source>
</evidence>